<proteinExistence type="predicted"/>
<gene>
    <name evidence="1" type="ORF">Cgig2_024880</name>
</gene>
<dbReference type="OrthoDB" id="1686126at2759"/>
<dbReference type="Proteomes" id="UP001153076">
    <property type="component" value="Unassembled WGS sequence"/>
</dbReference>
<name>A0A9Q1GWH9_9CARY</name>
<evidence type="ECO:0000313" key="1">
    <source>
        <dbReference type="EMBL" id="KAJ8427870.1"/>
    </source>
</evidence>
<dbReference type="EMBL" id="JAKOGI010001081">
    <property type="protein sequence ID" value="KAJ8427870.1"/>
    <property type="molecule type" value="Genomic_DNA"/>
</dbReference>
<dbReference type="AlphaFoldDB" id="A0A9Q1GWH9"/>
<evidence type="ECO:0000313" key="2">
    <source>
        <dbReference type="Proteomes" id="UP001153076"/>
    </source>
</evidence>
<reference evidence="1" key="1">
    <citation type="submission" date="2022-04" db="EMBL/GenBank/DDBJ databases">
        <title>Carnegiea gigantea Genome sequencing and assembly v2.</title>
        <authorList>
            <person name="Copetti D."/>
            <person name="Sanderson M.J."/>
            <person name="Burquez A."/>
            <person name="Wojciechowski M.F."/>
        </authorList>
    </citation>
    <scope>NUCLEOTIDE SEQUENCE</scope>
    <source>
        <strain evidence="1">SGP5-SGP5p</strain>
        <tissue evidence="1">Aerial part</tissue>
    </source>
</reference>
<sequence length="229" mass="26298">MKNPSQKMTKPSQNFGLHFLPFFLQFTHCPDRNVQSCVFLNPSRKMLQPPDLPLPPPPLPLSLLSIRHAPCLSCAFSFFKPEPSSFLTLIPVVSSSQNEAIPFRISKAPVLLCRSTQTRGVHEDLTTFELASSKPKRSTRINPLSQWWRTAVWPLVCKLFMRILHQLSSRLRNLRRILALTHCTRFLQGPEIDEAIVQKIRDAIREQREITIQLINYTKSGKLIHLVLL</sequence>
<dbReference type="Gene3D" id="3.30.450.20">
    <property type="entry name" value="PAS domain"/>
    <property type="match status" value="1"/>
</dbReference>
<keyword evidence="2" id="KW-1185">Reference proteome</keyword>
<organism evidence="1 2">
    <name type="scientific">Carnegiea gigantea</name>
    <dbReference type="NCBI Taxonomy" id="171969"/>
    <lineage>
        <taxon>Eukaryota</taxon>
        <taxon>Viridiplantae</taxon>
        <taxon>Streptophyta</taxon>
        <taxon>Embryophyta</taxon>
        <taxon>Tracheophyta</taxon>
        <taxon>Spermatophyta</taxon>
        <taxon>Magnoliopsida</taxon>
        <taxon>eudicotyledons</taxon>
        <taxon>Gunneridae</taxon>
        <taxon>Pentapetalae</taxon>
        <taxon>Caryophyllales</taxon>
        <taxon>Cactineae</taxon>
        <taxon>Cactaceae</taxon>
        <taxon>Cactoideae</taxon>
        <taxon>Echinocereeae</taxon>
        <taxon>Carnegiea</taxon>
    </lineage>
</organism>
<protein>
    <submittedName>
        <fullName evidence="1">Uncharacterized protein</fullName>
    </submittedName>
</protein>
<comment type="caution">
    <text evidence="1">The sequence shown here is derived from an EMBL/GenBank/DDBJ whole genome shotgun (WGS) entry which is preliminary data.</text>
</comment>
<accession>A0A9Q1GWH9</accession>